<keyword evidence="5" id="KW-0378">Hydrolase</keyword>
<reference evidence="7" key="1">
    <citation type="submission" date="2019-08" db="EMBL/GenBank/DDBJ databases">
        <title>The genome of the North American firefly Photinus pyralis.</title>
        <authorList>
            <consortium name="Photinus pyralis genome working group"/>
            <person name="Fallon T.R."/>
            <person name="Sander Lower S.E."/>
            <person name="Weng J.-K."/>
        </authorList>
    </citation>
    <scope>NUCLEOTIDE SEQUENCE</scope>
    <source>
        <strain evidence="7">TRF0915ILg1</strain>
        <tissue evidence="7">Whole body</tissue>
    </source>
</reference>
<dbReference type="OrthoDB" id="6339452at2759"/>
<dbReference type="AlphaFoldDB" id="A0A8K0D118"/>
<comment type="caution">
    <text evidence="7">The sequence shown here is derived from an EMBL/GenBank/DDBJ whole genome shotgun (WGS) entry which is preliminary data.</text>
</comment>
<dbReference type="GO" id="GO:0006508">
    <property type="term" value="P:proteolysis"/>
    <property type="evidence" value="ECO:0007669"/>
    <property type="project" value="UniProtKB-KW"/>
</dbReference>
<sequence>MVALGFGDANNTEWLCGGSLISEKFVLTAAHCVSSAEYGKVRWARTGTINLKEPEKGGFHQDFEIINWYRHPDYKPPSRYNDIALLELNDTIAFTKYVRPACLNTELETNSNVEAIGWGLIELAGTASNDLLKVDLQIYKNDICNSNYTNISKRLLERGIVNEWQVCAGGAVNENKDTCQGDSGGPLHRLVKDSFVKVYTVIGVTSFGKGCGIANTPGIYTRVSHFIPWIESIVWPQ</sequence>
<evidence type="ECO:0000259" key="6">
    <source>
        <dbReference type="PROSITE" id="PS50240"/>
    </source>
</evidence>
<dbReference type="InterPro" id="IPR018114">
    <property type="entry name" value="TRYPSIN_HIS"/>
</dbReference>
<dbReference type="SUPFAM" id="SSF50494">
    <property type="entry name" value="Trypsin-like serine proteases"/>
    <property type="match status" value="1"/>
</dbReference>
<dbReference type="FunFam" id="2.40.10.10:FF:000002">
    <property type="entry name" value="Transmembrane protease serine"/>
    <property type="match status" value="1"/>
</dbReference>
<dbReference type="InterPro" id="IPR033116">
    <property type="entry name" value="TRYPSIN_SER"/>
</dbReference>
<keyword evidence="3" id="KW-0325">Glycoprotein</keyword>
<dbReference type="InterPro" id="IPR009003">
    <property type="entry name" value="Peptidase_S1_PA"/>
</dbReference>
<feature type="domain" description="Peptidase S1" evidence="6">
    <location>
        <begin position="1"/>
        <end position="235"/>
    </location>
</feature>
<dbReference type="Gene3D" id="2.40.10.10">
    <property type="entry name" value="Trypsin-like serine proteases"/>
    <property type="match status" value="2"/>
</dbReference>
<comment type="similarity">
    <text evidence="4">Belongs to the peptidase S1 family. CLIP subfamily.</text>
</comment>
<dbReference type="PANTHER" id="PTHR24258:SF136">
    <property type="entry name" value="GH06673P-RELATED"/>
    <property type="match status" value="1"/>
</dbReference>
<evidence type="ECO:0000256" key="1">
    <source>
        <dbReference type="ARBA" id="ARBA00022729"/>
    </source>
</evidence>
<keyword evidence="8" id="KW-1185">Reference proteome</keyword>
<dbReference type="Pfam" id="PF00089">
    <property type="entry name" value="Trypsin"/>
    <property type="match status" value="1"/>
</dbReference>
<accession>A0A8K0D118</accession>
<dbReference type="EMBL" id="VTPC01004346">
    <property type="protein sequence ID" value="KAF2897279.1"/>
    <property type="molecule type" value="Genomic_DNA"/>
</dbReference>
<dbReference type="PROSITE" id="PS50240">
    <property type="entry name" value="TRYPSIN_DOM"/>
    <property type="match status" value="1"/>
</dbReference>
<keyword evidence="2" id="KW-1015">Disulfide bond</keyword>
<evidence type="ECO:0000313" key="7">
    <source>
        <dbReference type="EMBL" id="KAF2897279.1"/>
    </source>
</evidence>
<organism evidence="7 8">
    <name type="scientific">Ignelater luminosus</name>
    <name type="common">Cucubano</name>
    <name type="synonym">Pyrophorus luminosus</name>
    <dbReference type="NCBI Taxonomy" id="2038154"/>
    <lineage>
        <taxon>Eukaryota</taxon>
        <taxon>Metazoa</taxon>
        <taxon>Ecdysozoa</taxon>
        <taxon>Arthropoda</taxon>
        <taxon>Hexapoda</taxon>
        <taxon>Insecta</taxon>
        <taxon>Pterygota</taxon>
        <taxon>Neoptera</taxon>
        <taxon>Endopterygota</taxon>
        <taxon>Coleoptera</taxon>
        <taxon>Polyphaga</taxon>
        <taxon>Elateriformia</taxon>
        <taxon>Elateroidea</taxon>
        <taxon>Elateridae</taxon>
        <taxon>Agrypninae</taxon>
        <taxon>Pyrophorini</taxon>
        <taxon>Ignelater</taxon>
    </lineage>
</organism>
<evidence type="ECO:0000256" key="5">
    <source>
        <dbReference type="RuleBase" id="RU363034"/>
    </source>
</evidence>
<dbReference type="SMART" id="SM00020">
    <property type="entry name" value="Tryp_SPc"/>
    <property type="match status" value="1"/>
</dbReference>
<name>A0A8K0D118_IGNLU</name>
<proteinExistence type="inferred from homology"/>
<dbReference type="InterPro" id="IPR001254">
    <property type="entry name" value="Trypsin_dom"/>
</dbReference>
<dbReference type="PANTHER" id="PTHR24258">
    <property type="entry name" value="SERINE PROTEASE-RELATED"/>
    <property type="match status" value="1"/>
</dbReference>
<keyword evidence="5" id="KW-0720">Serine protease</keyword>
<dbReference type="PROSITE" id="PS00134">
    <property type="entry name" value="TRYPSIN_HIS"/>
    <property type="match status" value="1"/>
</dbReference>
<evidence type="ECO:0000256" key="3">
    <source>
        <dbReference type="ARBA" id="ARBA00023180"/>
    </source>
</evidence>
<dbReference type="CDD" id="cd00190">
    <property type="entry name" value="Tryp_SPc"/>
    <property type="match status" value="1"/>
</dbReference>
<evidence type="ECO:0000256" key="2">
    <source>
        <dbReference type="ARBA" id="ARBA00023157"/>
    </source>
</evidence>
<dbReference type="PROSITE" id="PS00135">
    <property type="entry name" value="TRYPSIN_SER"/>
    <property type="match status" value="1"/>
</dbReference>
<evidence type="ECO:0000313" key="8">
    <source>
        <dbReference type="Proteomes" id="UP000801492"/>
    </source>
</evidence>
<dbReference type="InterPro" id="IPR043504">
    <property type="entry name" value="Peptidase_S1_PA_chymotrypsin"/>
</dbReference>
<protein>
    <recommendedName>
        <fullName evidence="6">Peptidase S1 domain-containing protein</fullName>
    </recommendedName>
</protein>
<dbReference type="Proteomes" id="UP000801492">
    <property type="component" value="Unassembled WGS sequence"/>
</dbReference>
<keyword evidence="5" id="KW-0645">Protease</keyword>
<keyword evidence="1" id="KW-0732">Signal</keyword>
<dbReference type="InterPro" id="IPR001314">
    <property type="entry name" value="Peptidase_S1A"/>
</dbReference>
<dbReference type="FunFam" id="2.40.10.10:FF:000028">
    <property type="entry name" value="Serine protease easter"/>
    <property type="match status" value="1"/>
</dbReference>
<evidence type="ECO:0000256" key="4">
    <source>
        <dbReference type="ARBA" id="ARBA00024195"/>
    </source>
</evidence>
<gene>
    <name evidence="7" type="ORF">ILUMI_08895</name>
</gene>
<dbReference type="PRINTS" id="PR00722">
    <property type="entry name" value="CHYMOTRYPSIN"/>
</dbReference>
<dbReference type="GO" id="GO:0004252">
    <property type="term" value="F:serine-type endopeptidase activity"/>
    <property type="evidence" value="ECO:0007669"/>
    <property type="project" value="InterPro"/>
</dbReference>